<dbReference type="EMBL" id="CATOUU010001067">
    <property type="protein sequence ID" value="CAI9970065.1"/>
    <property type="molecule type" value="Genomic_DNA"/>
</dbReference>
<protein>
    <submittedName>
        <fullName evidence="2">Hypothetical_protein</fullName>
    </submittedName>
</protein>
<dbReference type="AlphaFoldDB" id="A0AA86R410"/>
<gene>
    <name evidence="1" type="ORF">HINF_LOCUS57710</name>
    <name evidence="2" type="ORF">HINF_LOCUS67287</name>
</gene>
<dbReference type="EMBL" id="CAXDID020000462">
    <property type="protein sequence ID" value="CAL6094054.1"/>
    <property type="molecule type" value="Genomic_DNA"/>
</dbReference>
<dbReference type="Proteomes" id="UP001642409">
    <property type="component" value="Unassembled WGS sequence"/>
</dbReference>
<name>A0AA86R410_9EUKA</name>
<comment type="caution">
    <text evidence="1">The sequence shown here is derived from an EMBL/GenBank/DDBJ whole genome shotgun (WGS) entry which is preliminary data.</text>
</comment>
<evidence type="ECO:0000313" key="3">
    <source>
        <dbReference type="Proteomes" id="UP001642409"/>
    </source>
</evidence>
<proteinExistence type="predicted"/>
<organism evidence="1">
    <name type="scientific">Hexamita inflata</name>
    <dbReference type="NCBI Taxonomy" id="28002"/>
    <lineage>
        <taxon>Eukaryota</taxon>
        <taxon>Metamonada</taxon>
        <taxon>Diplomonadida</taxon>
        <taxon>Hexamitidae</taxon>
        <taxon>Hexamitinae</taxon>
        <taxon>Hexamita</taxon>
    </lineage>
</organism>
<keyword evidence="3" id="KW-1185">Reference proteome</keyword>
<reference evidence="1" key="1">
    <citation type="submission" date="2023-06" db="EMBL/GenBank/DDBJ databases">
        <authorList>
            <person name="Kurt Z."/>
        </authorList>
    </citation>
    <scope>NUCLEOTIDE SEQUENCE</scope>
</reference>
<reference evidence="2 3" key="2">
    <citation type="submission" date="2024-07" db="EMBL/GenBank/DDBJ databases">
        <authorList>
            <person name="Akdeniz Z."/>
        </authorList>
    </citation>
    <scope>NUCLEOTIDE SEQUENCE [LARGE SCALE GENOMIC DNA]</scope>
</reference>
<accession>A0AA86R410</accession>
<evidence type="ECO:0000313" key="1">
    <source>
        <dbReference type="EMBL" id="CAI9970065.1"/>
    </source>
</evidence>
<evidence type="ECO:0000313" key="2">
    <source>
        <dbReference type="EMBL" id="CAL6094054.1"/>
    </source>
</evidence>
<sequence>MQVFKEDFLRLGHLLRKLPLDRSFPERRLHLLHLPRKGPKRWLNRMRPQNRMCSGLFEPGPNSLCLRLRLGLGHFRLRLPVRLVLFDKRPLRLRIALVCLCSERGRLRHLMHLQHGQRILRRRLFLLQKALGRRLHLLRLLSVNRSSLARRLSVLTLSLKHRSKRGPRRLRAEDQMRTWVLEFGPNFLHLFLLERKRSEWRLPKLISSIFLSSSLIWSKWYDESGFVKSVPSTEFSFCLISI</sequence>